<evidence type="ECO:0000313" key="2">
    <source>
        <dbReference type="EMBL" id="KAG5616192.1"/>
    </source>
</evidence>
<name>A0A9J5ZVG1_SOLCO</name>
<protein>
    <submittedName>
        <fullName evidence="2">Uncharacterized protein</fullName>
    </submittedName>
</protein>
<dbReference type="AlphaFoldDB" id="A0A9J5ZVG1"/>
<keyword evidence="1" id="KW-0175">Coiled coil</keyword>
<evidence type="ECO:0000256" key="1">
    <source>
        <dbReference type="SAM" id="Coils"/>
    </source>
</evidence>
<proteinExistence type="predicted"/>
<evidence type="ECO:0000313" key="3">
    <source>
        <dbReference type="Proteomes" id="UP000824120"/>
    </source>
</evidence>
<gene>
    <name evidence="2" type="ORF">H5410_016016</name>
</gene>
<sequence length="115" mass="13569">MKVGMLEATRTFTLEAKKLEIWFLKKFDEVDGTVKFYSGVFRPLERENIDLKVKLEEQNQLKKEHHDLHNTMKNKLVKIQIKELQAKVSELENKRKIQNNEISQSLIDENKQVSG</sequence>
<comment type="caution">
    <text evidence="2">The sequence shown here is derived from an EMBL/GenBank/DDBJ whole genome shotgun (WGS) entry which is preliminary data.</text>
</comment>
<dbReference type="EMBL" id="JACXVP010000003">
    <property type="protein sequence ID" value="KAG5616192.1"/>
    <property type="molecule type" value="Genomic_DNA"/>
</dbReference>
<organism evidence="2 3">
    <name type="scientific">Solanum commersonii</name>
    <name type="common">Commerson's wild potato</name>
    <name type="synonym">Commerson's nightshade</name>
    <dbReference type="NCBI Taxonomy" id="4109"/>
    <lineage>
        <taxon>Eukaryota</taxon>
        <taxon>Viridiplantae</taxon>
        <taxon>Streptophyta</taxon>
        <taxon>Embryophyta</taxon>
        <taxon>Tracheophyta</taxon>
        <taxon>Spermatophyta</taxon>
        <taxon>Magnoliopsida</taxon>
        <taxon>eudicotyledons</taxon>
        <taxon>Gunneridae</taxon>
        <taxon>Pentapetalae</taxon>
        <taxon>asterids</taxon>
        <taxon>lamiids</taxon>
        <taxon>Solanales</taxon>
        <taxon>Solanaceae</taxon>
        <taxon>Solanoideae</taxon>
        <taxon>Solaneae</taxon>
        <taxon>Solanum</taxon>
    </lineage>
</organism>
<accession>A0A9J5ZVG1</accession>
<feature type="coiled-coil region" evidence="1">
    <location>
        <begin position="44"/>
        <end position="101"/>
    </location>
</feature>
<dbReference type="Proteomes" id="UP000824120">
    <property type="component" value="Chromosome 3"/>
</dbReference>
<keyword evidence="3" id="KW-1185">Reference proteome</keyword>
<reference evidence="2 3" key="1">
    <citation type="submission" date="2020-09" db="EMBL/GenBank/DDBJ databases">
        <title>De no assembly of potato wild relative species, Solanum commersonii.</title>
        <authorList>
            <person name="Cho K."/>
        </authorList>
    </citation>
    <scope>NUCLEOTIDE SEQUENCE [LARGE SCALE GENOMIC DNA]</scope>
    <source>
        <strain evidence="2">LZ3.2</strain>
        <tissue evidence="2">Leaf</tissue>
    </source>
</reference>